<dbReference type="PRINTS" id="PR01217">
    <property type="entry name" value="PRICHEXTENSN"/>
</dbReference>
<dbReference type="PROSITE" id="PS51155">
    <property type="entry name" value="CHIT_BIND_RR_2"/>
    <property type="match status" value="1"/>
</dbReference>
<accession>A0A8J2RVU1</accession>
<reference evidence="5" key="1">
    <citation type="submission" date="2021-11" db="EMBL/GenBank/DDBJ databases">
        <authorList>
            <person name="Schell T."/>
        </authorList>
    </citation>
    <scope>NUCLEOTIDE SEQUENCE</scope>
    <source>
        <strain evidence="5">M5</strain>
    </source>
</reference>
<feature type="compositionally biased region" description="Pro residues" evidence="3">
    <location>
        <begin position="239"/>
        <end position="261"/>
    </location>
</feature>
<dbReference type="EMBL" id="CAKKLH010000268">
    <property type="protein sequence ID" value="CAH0107354.1"/>
    <property type="molecule type" value="Genomic_DNA"/>
</dbReference>
<sequence>MKLILFAALLVTSAADSTNQATDSQVSYPPQPYSYSYNVLDEESNNDFVHSENTDGKVTTGSYRVSLPDGRTQFVTYRADENGYTANIEYEGEAHHPDGYVAPPTASFQAPAALPYSAPATSNHKVREAPALKEASIATAPATQESPAPAPKTREAPAHKEPVATAPKTRDAPSYKESSTPSYKDSASTYSPPSPPAYNPPSPPSYNPPSALAYNSPSPPAYQTSAPTPYQAPAYKTPYRPPSPQPYRAPSPPSYRSPAPPSYGFTPIGPTPLAYRG</sequence>
<feature type="region of interest" description="Disordered" evidence="3">
    <location>
        <begin position="138"/>
        <end position="277"/>
    </location>
</feature>
<feature type="chain" id="PRO_5035201595" description="Cuticle protein" evidence="4">
    <location>
        <begin position="16"/>
        <end position="277"/>
    </location>
</feature>
<feature type="compositionally biased region" description="Polar residues" evidence="3">
    <location>
        <begin position="213"/>
        <end position="228"/>
    </location>
</feature>
<dbReference type="PROSITE" id="PS00233">
    <property type="entry name" value="CHIT_BIND_RR_1"/>
    <property type="match status" value="1"/>
</dbReference>
<keyword evidence="6" id="KW-1185">Reference proteome</keyword>
<keyword evidence="1 2" id="KW-0193">Cuticle</keyword>
<feature type="compositionally biased region" description="Basic and acidic residues" evidence="3">
    <location>
        <begin position="152"/>
        <end position="174"/>
    </location>
</feature>
<dbReference type="GO" id="GO:0042302">
    <property type="term" value="F:structural constituent of cuticle"/>
    <property type="evidence" value="ECO:0007669"/>
    <property type="project" value="UniProtKB-UniRule"/>
</dbReference>
<dbReference type="InterPro" id="IPR051217">
    <property type="entry name" value="Insect_Cuticle_Struc_Prot"/>
</dbReference>
<evidence type="ECO:0008006" key="7">
    <source>
        <dbReference type="Google" id="ProtNLM"/>
    </source>
</evidence>
<keyword evidence="4" id="KW-0732">Signal</keyword>
<feature type="signal peptide" evidence="4">
    <location>
        <begin position="1"/>
        <end position="15"/>
    </location>
</feature>
<evidence type="ECO:0000256" key="1">
    <source>
        <dbReference type="ARBA" id="ARBA00022460"/>
    </source>
</evidence>
<feature type="compositionally biased region" description="Pro residues" evidence="3">
    <location>
        <begin position="192"/>
        <end position="207"/>
    </location>
</feature>
<name>A0A8J2RVU1_9CRUS</name>
<dbReference type="InterPro" id="IPR000618">
    <property type="entry name" value="Insect_cuticle"/>
</dbReference>
<evidence type="ECO:0000313" key="6">
    <source>
        <dbReference type="Proteomes" id="UP000789390"/>
    </source>
</evidence>
<dbReference type="Proteomes" id="UP000789390">
    <property type="component" value="Unassembled WGS sequence"/>
</dbReference>
<evidence type="ECO:0000256" key="4">
    <source>
        <dbReference type="SAM" id="SignalP"/>
    </source>
</evidence>
<dbReference type="OrthoDB" id="6884310at2759"/>
<dbReference type="Pfam" id="PF00379">
    <property type="entry name" value="Chitin_bind_4"/>
    <property type="match status" value="1"/>
</dbReference>
<organism evidence="5 6">
    <name type="scientific">Daphnia galeata</name>
    <dbReference type="NCBI Taxonomy" id="27404"/>
    <lineage>
        <taxon>Eukaryota</taxon>
        <taxon>Metazoa</taxon>
        <taxon>Ecdysozoa</taxon>
        <taxon>Arthropoda</taxon>
        <taxon>Crustacea</taxon>
        <taxon>Branchiopoda</taxon>
        <taxon>Diplostraca</taxon>
        <taxon>Cladocera</taxon>
        <taxon>Anomopoda</taxon>
        <taxon>Daphniidae</taxon>
        <taxon>Daphnia</taxon>
    </lineage>
</organism>
<dbReference type="AlphaFoldDB" id="A0A8J2RVU1"/>
<dbReference type="GO" id="GO:0005615">
    <property type="term" value="C:extracellular space"/>
    <property type="evidence" value="ECO:0007669"/>
    <property type="project" value="TreeGrafter"/>
</dbReference>
<evidence type="ECO:0000256" key="2">
    <source>
        <dbReference type="PROSITE-ProRule" id="PRU00497"/>
    </source>
</evidence>
<dbReference type="GO" id="GO:0031012">
    <property type="term" value="C:extracellular matrix"/>
    <property type="evidence" value="ECO:0007669"/>
    <property type="project" value="TreeGrafter"/>
</dbReference>
<protein>
    <recommendedName>
        <fullName evidence="7">Cuticle protein</fullName>
    </recommendedName>
</protein>
<gene>
    <name evidence="5" type="ORF">DGAL_LOCUS10646</name>
</gene>
<dbReference type="PANTHER" id="PTHR12236:SF79">
    <property type="entry name" value="CUTICULAR PROTEIN 50CB-RELATED"/>
    <property type="match status" value="1"/>
</dbReference>
<dbReference type="PANTHER" id="PTHR12236">
    <property type="entry name" value="STRUCTURAL CONTITUENT OF CUTICLE"/>
    <property type="match status" value="1"/>
</dbReference>
<dbReference type="InterPro" id="IPR031311">
    <property type="entry name" value="CHIT_BIND_RR_consensus"/>
</dbReference>
<evidence type="ECO:0000256" key="3">
    <source>
        <dbReference type="SAM" id="MobiDB-lite"/>
    </source>
</evidence>
<comment type="caution">
    <text evidence="5">The sequence shown here is derived from an EMBL/GenBank/DDBJ whole genome shotgun (WGS) entry which is preliminary data.</text>
</comment>
<proteinExistence type="predicted"/>
<evidence type="ECO:0000313" key="5">
    <source>
        <dbReference type="EMBL" id="CAH0107354.1"/>
    </source>
</evidence>
<feature type="compositionally biased region" description="Polar residues" evidence="3">
    <location>
        <begin position="176"/>
        <end position="185"/>
    </location>
</feature>